<dbReference type="InterPro" id="IPR058121">
    <property type="entry name" value="WalJ/YycJ"/>
</dbReference>
<dbReference type="Pfam" id="PF12706">
    <property type="entry name" value="Lactamase_B_2"/>
    <property type="match status" value="1"/>
</dbReference>
<dbReference type="SUPFAM" id="SSF56281">
    <property type="entry name" value="Metallo-hydrolase/oxidoreductase"/>
    <property type="match status" value="1"/>
</dbReference>
<dbReference type="InterPro" id="IPR036866">
    <property type="entry name" value="RibonucZ/Hydroxyglut_hydro"/>
</dbReference>
<dbReference type="AlphaFoldDB" id="A0A2X0RMB4"/>
<evidence type="ECO:0000313" key="3">
    <source>
        <dbReference type="Proteomes" id="UP000270190"/>
    </source>
</evidence>
<dbReference type="InterPro" id="IPR052533">
    <property type="entry name" value="WalJ/YycJ-like"/>
</dbReference>
<feature type="domain" description="Metallo-beta-lactamase" evidence="1">
    <location>
        <begin position="29"/>
        <end position="234"/>
    </location>
</feature>
<proteinExistence type="predicted"/>
<gene>
    <name evidence="2" type="ORF">BTBSAS_50035</name>
</gene>
<dbReference type="Proteomes" id="UP000270190">
    <property type="component" value="Unassembled WGS sequence"/>
</dbReference>
<organism evidence="2 3">
    <name type="scientific">Brochothrix thermosphacta</name>
    <name type="common">Microbacterium thermosphactum</name>
    <dbReference type="NCBI Taxonomy" id="2756"/>
    <lineage>
        <taxon>Bacteria</taxon>
        <taxon>Bacillati</taxon>
        <taxon>Bacillota</taxon>
        <taxon>Bacilli</taxon>
        <taxon>Bacillales</taxon>
        <taxon>Listeriaceae</taxon>
        <taxon>Brochothrix</taxon>
    </lineage>
</organism>
<dbReference type="InterPro" id="IPR001279">
    <property type="entry name" value="Metallo-B-lactamas"/>
</dbReference>
<protein>
    <submittedName>
        <fullName evidence="2">Putative hydrolase, walJ</fullName>
    </submittedName>
</protein>
<dbReference type="EMBL" id="OUNC01000045">
    <property type="protein sequence ID" value="SPP29387.1"/>
    <property type="molecule type" value="Genomic_DNA"/>
</dbReference>
<evidence type="ECO:0000313" key="2">
    <source>
        <dbReference type="EMBL" id="SPP29387.1"/>
    </source>
</evidence>
<dbReference type="PANTHER" id="PTHR47619:SF1">
    <property type="entry name" value="EXODEOXYRIBONUCLEASE WALJ"/>
    <property type="match status" value="1"/>
</dbReference>
<reference evidence="3" key="1">
    <citation type="submission" date="2018-04" db="EMBL/GenBank/DDBJ databases">
        <authorList>
            <person name="Illikoud N."/>
        </authorList>
    </citation>
    <scope>NUCLEOTIDE SEQUENCE [LARGE SCALE GENOMIC DNA]</scope>
</reference>
<evidence type="ECO:0000259" key="1">
    <source>
        <dbReference type="SMART" id="SM00849"/>
    </source>
</evidence>
<dbReference type="SMART" id="SM00849">
    <property type="entry name" value="Lactamase_B"/>
    <property type="match status" value="1"/>
</dbReference>
<sequence>MEFITKAMPQAAKTSVADLRYSFLTSGSSGNATLIESDNQLLLIDCGHSGKKMEELCQSVGRSLADIDAILISHEHSDHIKGLGVLARKYQIPIYANEKTWRAMPKSVGEIATDLKFTFDTNTVQTFGSIDVESFGVSHDAADPMFYAFHQGQHKIVTMTDTGYVSERMKGVIRNADVYLFESNHDIQMLRAGRYPWSTKQRILGDEGHLSNEDAGMAMSQVLGDKTKRIYLGHLSQDNNMKDIARMAVEQTLTQQGISVGPQVQIFDTDPNKATPLTGLNKLI</sequence>
<dbReference type="PANTHER" id="PTHR47619">
    <property type="entry name" value="METALLO-HYDROLASE YYCJ-RELATED"/>
    <property type="match status" value="1"/>
</dbReference>
<dbReference type="Gene3D" id="3.60.15.10">
    <property type="entry name" value="Ribonuclease Z/Hydroxyacylglutathione hydrolase-like"/>
    <property type="match status" value="1"/>
</dbReference>
<dbReference type="CDD" id="cd07733">
    <property type="entry name" value="YycJ-like_MBL-fold"/>
    <property type="match status" value="1"/>
</dbReference>
<accession>A0A2X0RMB4</accession>
<dbReference type="GO" id="GO:0016787">
    <property type="term" value="F:hydrolase activity"/>
    <property type="evidence" value="ECO:0007669"/>
    <property type="project" value="UniProtKB-KW"/>
</dbReference>
<name>A0A2X0RMB4_BROTH</name>
<keyword evidence="2" id="KW-0378">Hydrolase</keyword>